<protein>
    <submittedName>
        <fullName evidence="2">Uncharacterized protein</fullName>
    </submittedName>
</protein>
<organism evidence="2 3">
    <name type="scientific">Leptospirillum ferrodiazotrophum</name>
    <dbReference type="NCBI Taxonomy" id="412449"/>
    <lineage>
        <taxon>Bacteria</taxon>
        <taxon>Pseudomonadati</taxon>
        <taxon>Nitrospirota</taxon>
        <taxon>Nitrospiria</taxon>
        <taxon>Nitrospirales</taxon>
        <taxon>Nitrospiraceae</taxon>
        <taxon>Leptospirillum</taxon>
    </lineage>
</organism>
<reference evidence="2 3" key="1">
    <citation type="journal article" date="2009" name="Appl. Environ. Microbiol.">
        <title>Community genomic and proteomic analyses of chemoautotrophic iron-oxidizing "Leptospirillum rubarum" (Group II) and "Leptospirillum ferrodiazotrophum" (Group III) bacteria in acid mine drainage biofilms.</title>
        <authorList>
            <person name="Goltsman D.S."/>
            <person name="Denef V.J."/>
            <person name="Singer S.W."/>
            <person name="VerBerkmoes N.C."/>
            <person name="Lefsrud M."/>
            <person name="Mueller R.S."/>
            <person name="Dick G.J."/>
            <person name="Sun C.L."/>
            <person name="Wheeler K.E."/>
            <person name="Zemla A."/>
            <person name="Baker B.J."/>
            <person name="Hauser L."/>
            <person name="Land M."/>
            <person name="Shah M.B."/>
            <person name="Thelen M.P."/>
            <person name="Hettich R.L."/>
            <person name="Banfield J.F."/>
        </authorList>
    </citation>
    <scope>NUCLEOTIDE SEQUENCE [LARGE SCALE GENOMIC DNA]</scope>
</reference>
<dbReference type="AlphaFoldDB" id="C6HXX0"/>
<evidence type="ECO:0000256" key="1">
    <source>
        <dbReference type="SAM" id="Coils"/>
    </source>
</evidence>
<evidence type="ECO:0000313" key="3">
    <source>
        <dbReference type="Proteomes" id="UP000009374"/>
    </source>
</evidence>
<gene>
    <name evidence="2" type="ORF">UBAL3_93200083</name>
</gene>
<feature type="coiled-coil region" evidence="1">
    <location>
        <begin position="58"/>
        <end position="85"/>
    </location>
</feature>
<evidence type="ECO:0000313" key="2">
    <source>
        <dbReference type="EMBL" id="EES52582.1"/>
    </source>
</evidence>
<dbReference type="Proteomes" id="UP000009374">
    <property type="component" value="Unassembled WGS sequence"/>
</dbReference>
<sequence>MMMFHRLTKILPEGSLHGFSPVPLLTPFMFSLFSLCLFFSPSPAHADEILDTVHSHYREQIQRIRDSLERDKDEAEQKEALADARRTVRWVFEEPGAAALEARIINRKVSKEFFQLGIPVIIHPVPARPFLLQRFTDHSIRVTNFEKGTILVKTSIPYLQDGGMKKARTEAILLAALLLRDQVLFLPVREKFLLKRDLPPEALLPNGPLAMTILNRAITPSGFKVQTLPLAAGGGIVLVRMEIPIPLHLGGQMATKISNLSFSSNLPIQKRRYRQTLPTGLILDARHLRISPFRDIILASDEGYILMKPDEGRDSGALPLGWAAFTDTLTPTLLLERVGPHPLTVQPDELVHRQVFLLPQVEARKVAFLFSGTTLLSTGHILIRLAPGKSLPPHTISHTMPRRKK</sequence>
<keyword evidence="3" id="KW-1185">Reference proteome</keyword>
<proteinExistence type="predicted"/>
<keyword evidence="1" id="KW-0175">Coiled coil</keyword>
<name>C6HXX0_9BACT</name>
<dbReference type="EMBL" id="GG693875">
    <property type="protein sequence ID" value="EES52582.1"/>
    <property type="molecule type" value="Genomic_DNA"/>
</dbReference>
<accession>C6HXX0</accession>